<dbReference type="SUPFAM" id="SSF47954">
    <property type="entry name" value="Cyclin-like"/>
    <property type="match status" value="1"/>
</dbReference>
<dbReference type="Pfam" id="PF08613">
    <property type="entry name" value="Cyclin"/>
    <property type="match status" value="1"/>
</dbReference>
<dbReference type="CDD" id="cd20557">
    <property type="entry name" value="CYCLIN_ScPCL1-like"/>
    <property type="match status" value="1"/>
</dbReference>
<feature type="compositionally biased region" description="Basic and acidic residues" evidence="1">
    <location>
        <begin position="411"/>
        <end position="421"/>
    </location>
</feature>
<feature type="region of interest" description="Disordered" evidence="1">
    <location>
        <begin position="85"/>
        <end position="109"/>
    </location>
</feature>
<organism evidence="2 3">
    <name type="scientific">Moelleriella libera RCEF 2490</name>
    <dbReference type="NCBI Taxonomy" id="1081109"/>
    <lineage>
        <taxon>Eukaryota</taxon>
        <taxon>Fungi</taxon>
        <taxon>Dikarya</taxon>
        <taxon>Ascomycota</taxon>
        <taxon>Pezizomycotina</taxon>
        <taxon>Sordariomycetes</taxon>
        <taxon>Hypocreomycetidae</taxon>
        <taxon>Hypocreales</taxon>
        <taxon>Clavicipitaceae</taxon>
        <taxon>Moelleriella</taxon>
    </lineage>
</organism>
<dbReference type="GO" id="GO:0005634">
    <property type="term" value="C:nucleus"/>
    <property type="evidence" value="ECO:0007669"/>
    <property type="project" value="TreeGrafter"/>
</dbReference>
<dbReference type="InterPro" id="IPR036915">
    <property type="entry name" value="Cyclin-like_sf"/>
</dbReference>
<feature type="compositionally biased region" description="Polar residues" evidence="1">
    <location>
        <begin position="136"/>
        <end position="147"/>
    </location>
</feature>
<dbReference type="EMBL" id="AZGY01000003">
    <property type="protein sequence ID" value="KZZ99615.1"/>
    <property type="molecule type" value="Genomic_DNA"/>
</dbReference>
<evidence type="ECO:0000313" key="3">
    <source>
        <dbReference type="Proteomes" id="UP000078544"/>
    </source>
</evidence>
<accession>A0A168F973</accession>
<dbReference type="STRING" id="1081109.A0A168F973"/>
<dbReference type="AlphaFoldDB" id="A0A168F973"/>
<proteinExistence type="predicted"/>
<protein>
    <submittedName>
        <fullName evidence="2">Cyclin PHO80-like protein</fullName>
    </submittedName>
</protein>
<dbReference type="GO" id="GO:0000307">
    <property type="term" value="C:cyclin-dependent protein kinase holoenzyme complex"/>
    <property type="evidence" value="ECO:0007669"/>
    <property type="project" value="TreeGrafter"/>
</dbReference>
<keyword evidence="3" id="KW-1185">Reference proteome</keyword>
<feature type="region of interest" description="Disordered" evidence="1">
    <location>
        <begin position="127"/>
        <end position="147"/>
    </location>
</feature>
<dbReference type="InterPro" id="IPR013922">
    <property type="entry name" value="Cyclin_PHO80-like"/>
</dbReference>
<dbReference type="PANTHER" id="PTHR15615">
    <property type="match status" value="1"/>
</dbReference>
<reference evidence="2 3" key="1">
    <citation type="journal article" date="2016" name="Genome Biol. Evol.">
        <title>Divergent and convergent evolution of fungal pathogenicity.</title>
        <authorList>
            <person name="Shang Y."/>
            <person name="Xiao G."/>
            <person name="Zheng P."/>
            <person name="Cen K."/>
            <person name="Zhan S."/>
            <person name="Wang C."/>
        </authorList>
    </citation>
    <scope>NUCLEOTIDE SEQUENCE [LARGE SCALE GENOMIC DNA]</scope>
    <source>
        <strain evidence="2 3">RCEF 2490</strain>
    </source>
</reference>
<dbReference type="OrthoDB" id="244495at2759"/>
<dbReference type="Gene3D" id="1.10.472.10">
    <property type="entry name" value="Cyclin-like"/>
    <property type="match status" value="1"/>
</dbReference>
<dbReference type="GO" id="GO:0016538">
    <property type="term" value="F:cyclin-dependent protein serine/threonine kinase regulator activity"/>
    <property type="evidence" value="ECO:0007669"/>
    <property type="project" value="TreeGrafter"/>
</dbReference>
<feature type="compositionally biased region" description="Polar residues" evidence="1">
    <location>
        <begin position="427"/>
        <end position="444"/>
    </location>
</feature>
<gene>
    <name evidence="2" type="ORF">AAL_02187</name>
</gene>
<sequence length="666" mass="72570">MSIETFMTASLLASAPLSFSFTRRRNPLHGLALSKVPPTGKTNLAPGSGLRTPPVDDMSATYRSAMPAYDGRNLHSYSMALPHTGHGKGLMGDARNSQQHRHVSQRTQAQHGLYAPAVQMPEAVPYLATGPATPATDPSVSNNSGSRRASETLIYHSLQLPKCVSPTGGSLSDFAAQMTCLFWFESVDELQNAETIRSRPPQAFVSRLPPLARPHEQFQKWVYNVLSTTQVTQNVIFLALLFIYRLKMSTPSINGRAGSEYRLLTVALMLGNKFLDDNTYTNKTWAEVSCFSVQEIHVMEVEFLSNMRYNLLASKQEWEQWILKLSCFHEFYERASKLPISPVHKSPPTLLALHSPPIPSPTTPGCSAFPSLKTNPSAVSGYSQGAYAYQANASSPLASKVAAPLPSSRKRSPDGDLAEHPAKRHLTSASGQQQPSTATPSVRLNGSLDQSRLSLPHLTLVTNHPCATVSGHGHNPALAQQVVSLPPMQPGTRAMSTVYQPNHAGGMVQPHTMGPATSASSMPASAYPASLPTPTPIGYGTPTKHHSPGRLAHNFGSSPLAESFGPVSAVHTPVIHTPMSNSPSVYLQHRASPYKPIRHVNRLLYPPSSSLDQYHFAVPVQPNQMHYQPLGRRNELRTGIVPEFLLYNRRQQQQLPHGSQQGTFPS</sequence>
<evidence type="ECO:0000256" key="1">
    <source>
        <dbReference type="SAM" id="MobiDB-lite"/>
    </source>
</evidence>
<dbReference type="PANTHER" id="PTHR15615:SF118">
    <property type="entry name" value="CYCLIN, HYPOTHETICAL (EUROFUNG)"/>
    <property type="match status" value="1"/>
</dbReference>
<evidence type="ECO:0000313" key="2">
    <source>
        <dbReference type="EMBL" id="KZZ99615.1"/>
    </source>
</evidence>
<name>A0A168F973_9HYPO</name>
<feature type="region of interest" description="Disordered" evidence="1">
    <location>
        <begin position="400"/>
        <end position="444"/>
    </location>
</feature>
<dbReference type="GO" id="GO:0019901">
    <property type="term" value="F:protein kinase binding"/>
    <property type="evidence" value="ECO:0007669"/>
    <property type="project" value="InterPro"/>
</dbReference>
<comment type="caution">
    <text evidence="2">The sequence shown here is derived from an EMBL/GenBank/DDBJ whole genome shotgun (WGS) entry which is preliminary data.</text>
</comment>
<feature type="region of interest" description="Disordered" evidence="1">
    <location>
        <begin position="32"/>
        <end position="57"/>
    </location>
</feature>
<dbReference type="Proteomes" id="UP000078544">
    <property type="component" value="Unassembled WGS sequence"/>
</dbReference>